<evidence type="ECO:0000256" key="1">
    <source>
        <dbReference type="SAM" id="Phobius"/>
    </source>
</evidence>
<dbReference type="AlphaFoldDB" id="A0AAW4AGS0"/>
<dbReference type="Proteomes" id="UP000722957">
    <property type="component" value="Unassembled WGS sequence"/>
</dbReference>
<evidence type="ECO:0000313" key="2">
    <source>
        <dbReference type="EMBL" id="MBF4271869.1"/>
    </source>
</evidence>
<keyword evidence="1" id="KW-0812">Transmembrane</keyword>
<gene>
    <name evidence="2" type="ORF">EAY07_07375</name>
    <name evidence="3" type="ORF">EAY46_23010</name>
</gene>
<evidence type="ECO:0000313" key="3">
    <source>
        <dbReference type="EMBL" id="MBF4375864.1"/>
    </source>
</evidence>
<protein>
    <recommendedName>
        <fullName evidence="6">ATP-binding protein</fullName>
    </recommendedName>
</protein>
<keyword evidence="5" id="KW-1185">Reference proteome</keyword>
<proteinExistence type="predicted"/>
<evidence type="ECO:0000313" key="4">
    <source>
        <dbReference type="Proteomes" id="UP000722957"/>
    </source>
</evidence>
<keyword evidence="1" id="KW-1133">Transmembrane helix</keyword>
<dbReference type="RefSeq" id="WP_013855787.1">
    <property type="nucleotide sequence ID" value="NZ_CP020534.1"/>
</dbReference>
<name>A0AAW4AGS0_VIBAN</name>
<sequence length="180" mass="20803">MQVEVTGPPCSGKSYYLKGEANLLSKNKLSKFYFFWVGGGTLSYSELILLIRLCSQEKVSFIFKLNIFYNALIKFGVFHKSINNSNNNVVDEGISHLAFNFLEAKYTDLELLVKDRLPLVHVKIIVNIDDNILKERLLSRGHTRLRYYSIDNFLYKNHAAKIKAEMYSKKFSGNYTELKL</sequence>
<comment type="caution">
    <text evidence="2">The sequence shown here is derived from an EMBL/GenBank/DDBJ whole genome shotgun (WGS) entry which is preliminary data.</text>
</comment>
<evidence type="ECO:0000313" key="5">
    <source>
        <dbReference type="Proteomes" id="UP000726136"/>
    </source>
</evidence>
<dbReference type="EMBL" id="RDPI01000384">
    <property type="protein sequence ID" value="MBF4375864.1"/>
    <property type="molecule type" value="Genomic_DNA"/>
</dbReference>
<dbReference type="EMBL" id="RDOM01000013">
    <property type="protein sequence ID" value="MBF4271869.1"/>
    <property type="molecule type" value="Genomic_DNA"/>
</dbReference>
<organism evidence="2 4">
    <name type="scientific">Vibrio anguillarum</name>
    <name type="common">Listonella anguillarum</name>
    <dbReference type="NCBI Taxonomy" id="55601"/>
    <lineage>
        <taxon>Bacteria</taxon>
        <taxon>Pseudomonadati</taxon>
        <taxon>Pseudomonadota</taxon>
        <taxon>Gammaproteobacteria</taxon>
        <taxon>Vibrionales</taxon>
        <taxon>Vibrionaceae</taxon>
        <taxon>Vibrio</taxon>
    </lineage>
</organism>
<evidence type="ECO:0008006" key="6">
    <source>
        <dbReference type="Google" id="ProtNLM"/>
    </source>
</evidence>
<dbReference type="InterPro" id="IPR027417">
    <property type="entry name" value="P-loop_NTPase"/>
</dbReference>
<dbReference type="KEGG" id="vau:VANGNB10_cI2488c"/>
<dbReference type="Proteomes" id="UP000726136">
    <property type="component" value="Unassembled WGS sequence"/>
</dbReference>
<dbReference type="SUPFAM" id="SSF52540">
    <property type="entry name" value="P-loop containing nucleoside triphosphate hydrolases"/>
    <property type="match status" value="1"/>
</dbReference>
<reference evidence="4 5" key="1">
    <citation type="journal article" date="2021" name="PeerJ">
        <title>Analysis of 44 Vibrio anguillarum genomes reveals high genetic diversity.</title>
        <authorList>
            <person name="Hansen M.J."/>
            <person name="Dalsgaard I."/>
        </authorList>
    </citation>
    <scope>NUCLEOTIDE SEQUENCE [LARGE SCALE GENOMIC DNA]</scope>
    <source>
        <strain evidence="3 5">040915-1/1B</strain>
        <strain evidence="2 4">17-16730-2A</strain>
    </source>
</reference>
<feature type="transmembrane region" description="Helical" evidence="1">
    <location>
        <begin position="33"/>
        <end position="54"/>
    </location>
</feature>
<accession>A0AAW4AGS0</accession>
<keyword evidence="1" id="KW-0472">Membrane</keyword>